<comment type="caution">
    <text evidence="1">The sequence shown here is derived from an EMBL/GenBank/DDBJ whole genome shotgun (WGS) entry which is preliminary data.</text>
</comment>
<accession>A0ABP6M9Q2</accession>
<evidence type="ECO:0000313" key="1">
    <source>
        <dbReference type="EMBL" id="GAA3092309.1"/>
    </source>
</evidence>
<organism evidence="1 2">
    <name type="scientific">Streptomyces rectiviolaceus</name>
    <dbReference type="NCBI Taxonomy" id="332591"/>
    <lineage>
        <taxon>Bacteria</taxon>
        <taxon>Bacillati</taxon>
        <taxon>Actinomycetota</taxon>
        <taxon>Actinomycetes</taxon>
        <taxon>Kitasatosporales</taxon>
        <taxon>Streptomycetaceae</taxon>
        <taxon>Streptomyces</taxon>
    </lineage>
</organism>
<dbReference type="Proteomes" id="UP001501637">
    <property type="component" value="Unassembled WGS sequence"/>
</dbReference>
<dbReference type="EMBL" id="BAAAUG010000022">
    <property type="protein sequence ID" value="GAA3092309.1"/>
    <property type="molecule type" value="Genomic_DNA"/>
</dbReference>
<keyword evidence="2" id="KW-1185">Reference proteome</keyword>
<proteinExistence type="predicted"/>
<gene>
    <name evidence="1" type="ORF">GCM10010449_15080</name>
</gene>
<evidence type="ECO:0000313" key="2">
    <source>
        <dbReference type="Proteomes" id="UP001501637"/>
    </source>
</evidence>
<protein>
    <submittedName>
        <fullName evidence="1">Uncharacterized protein</fullName>
    </submittedName>
</protein>
<name>A0ABP6M9Q2_9ACTN</name>
<sequence length="65" mass="6719">MGFNPKRPLWAAGMRSEPAASVACAIGTTPAATAAPAPPLDPPALRSRFQGLRVAPYRTGSVVML</sequence>
<reference evidence="2" key="1">
    <citation type="journal article" date="2019" name="Int. J. Syst. Evol. Microbiol.">
        <title>The Global Catalogue of Microorganisms (GCM) 10K type strain sequencing project: providing services to taxonomists for standard genome sequencing and annotation.</title>
        <authorList>
            <consortium name="The Broad Institute Genomics Platform"/>
            <consortium name="The Broad Institute Genome Sequencing Center for Infectious Disease"/>
            <person name="Wu L."/>
            <person name="Ma J."/>
        </authorList>
    </citation>
    <scope>NUCLEOTIDE SEQUENCE [LARGE SCALE GENOMIC DNA]</scope>
    <source>
        <strain evidence="2">JCM 9092</strain>
    </source>
</reference>